<organism evidence="1 2">
    <name type="scientific">Entomophthora muscae</name>
    <dbReference type="NCBI Taxonomy" id="34485"/>
    <lineage>
        <taxon>Eukaryota</taxon>
        <taxon>Fungi</taxon>
        <taxon>Fungi incertae sedis</taxon>
        <taxon>Zoopagomycota</taxon>
        <taxon>Entomophthoromycotina</taxon>
        <taxon>Entomophthoromycetes</taxon>
        <taxon>Entomophthorales</taxon>
        <taxon>Entomophthoraceae</taxon>
        <taxon>Entomophthora</taxon>
    </lineage>
</organism>
<reference evidence="1" key="1">
    <citation type="submission" date="2022-04" db="EMBL/GenBank/DDBJ databases">
        <title>Genome of the entomopathogenic fungus Entomophthora muscae.</title>
        <authorList>
            <person name="Elya C."/>
            <person name="Lovett B.R."/>
            <person name="Lee E."/>
            <person name="Macias A.M."/>
            <person name="Hajek A.E."/>
            <person name="De Bivort B.L."/>
            <person name="Kasson M.T."/>
            <person name="De Fine Licht H.H."/>
            <person name="Stajich J.E."/>
        </authorList>
    </citation>
    <scope>NUCLEOTIDE SEQUENCE</scope>
    <source>
        <strain evidence="1">Berkeley</strain>
    </source>
</reference>
<sequence length="89" mass="9794">MWIQVVIPIHLETASYYPAISVTNRGYNPASQSQLCLPTKKTSTGACTSTKGDTAHPLIMAIMELDPNTPLVKVRLQLGVHSIFTNKKR</sequence>
<name>A0ACC2REC0_9FUNG</name>
<gene>
    <name evidence="1" type="ORF">DSO57_1035174</name>
</gene>
<protein>
    <submittedName>
        <fullName evidence="1">Uncharacterized protein</fullName>
    </submittedName>
</protein>
<proteinExistence type="predicted"/>
<dbReference type="EMBL" id="QTSX02007405">
    <property type="protein sequence ID" value="KAJ9048425.1"/>
    <property type="molecule type" value="Genomic_DNA"/>
</dbReference>
<keyword evidence="2" id="KW-1185">Reference proteome</keyword>
<dbReference type="Proteomes" id="UP001165960">
    <property type="component" value="Unassembled WGS sequence"/>
</dbReference>
<accession>A0ACC2REC0</accession>
<evidence type="ECO:0000313" key="1">
    <source>
        <dbReference type="EMBL" id="KAJ9048425.1"/>
    </source>
</evidence>
<comment type="caution">
    <text evidence="1">The sequence shown here is derived from an EMBL/GenBank/DDBJ whole genome shotgun (WGS) entry which is preliminary data.</text>
</comment>
<evidence type="ECO:0000313" key="2">
    <source>
        <dbReference type="Proteomes" id="UP001165960"/>
    </source>
</evidence>